<feature type="compositionally biased region" description="Basic residues" evidence="1">
    <location>
        <begin position="219"/>
        <end position="243"/>
    </location>
</feature>
<dbReference type="OrthoDB" id="2020972at2759"/>
<keyword evidence="3" id="KW-1185">Reference proteome</keyword>
<protein>
    <submittedName>
        <fullName evidence="2">Uncharacterized protein</fullName>
    </submittedName>
</protein>
<sequence>MDATFENSIAKNTKRSSSNDNLKSFQSEDLLCNLDVRVEFTETPETGNNGNVLEPMVFSEGNVLKGEINDNSHTVLEKSSTNTIYNKTNNNNNPLIASQQCKSRREESARKKRTFNLSCNKPVISTYITRRKSKQNMINNEKDLSDRITEPQPIQDTWERITDSSIVHSGNNQDSSDILGKSSILVQTQQKPLENNDVIVNDLQMPHSNETLVRMPKKPLMKKSRLSKTKNRNRKNKKKKVKKNNLNERPIFDSDNDLDNIVLSKLKENIVQEDKNSIPPSISETIEEKRNLHNFEVQENEIDKIKTASNEEHTLDDGVNYKRNESSLGVDVVHQVSECSEVNKIACPNLSDSDTSLLVEKKMEPSSKRPQRKKAKQRHYELSSDEDPFANVELSDSDTASKRKSKGYRYYSDEEYVPEKERKYLSSDSSIDLEDLDEENFRKKKRHNRKSDIGKRKDKTNKVIDEDSMEVHTVKGEGDIDSDIERCLQSSVIKVGSPTKQVTTEKQSVTPNKLDSTHETTKISSVSTTEFENFLANKKELKIKKVKENKMSIDIPILDQSKIKQMISAHSQTNTVVTKSMFSQTNSSYDIKLKQNINLSQIQSNNACEFLTSVLESTTELGQLMCEKSSEFLKKKVNANHVQDTNKLDNCVNKAFLLLKLAKENITTMEESLQKQYKQYLVDNNLIAAFEIDKEVTPTLPEPTNDSDCEIIEEPIVSNSNRMKKQINKLNPKTVFLNKELSIKIAKKTPSNIIHLNQSKKNLLFKGKHPAWISESVTVKKVKPVMSI</sequence>
<evidence type="ECO:0000313" key="3">
    <source>
        <dbReference type="Proteomes" id="UP000299102"/>
    </source>
</evidence>
<dbReference type="EMBL" id="BGZK01000668">
    <property type="protein sequence ID" value="GBP55429.1"/>
    <property type="molecule type" value="Genomic_DNA"/>
</dbReference>
<feature type="region of interest" description="Disordered" evidence="1">
    <location>
        <begin position="361"/>
        <end position="408"/>
    </location>
</feature>
<dbReference type="AlphaFoldDB" id="A0A4C1WZC7"/>
<evidence type="ECO:0000313" key="2">
    <source>
        <dbReference type="EMBL" id="GBP55429.1"/>
    </source>
</evidence>
<feature type="region of interest" description="Disordered" evidence="1">
    <location>
        <begin position="219"/>
        <end position="252"/>
    </location>
</feature>
<feature type="region of interest" description="Disordered" evidence="1">
    <location>
        <begin position="1"/>
        <end position="21"/>
    </location>
</feature>
<proteinExistence type="predicted"/>
<reference evidence="2 3" key="1">
    <citation type="journal article" date="2019" name="Commun. Biol.">
        <title>The bagworm genome reveals a unique fibroin gene that provides high tensile strength.</title>
        <authorList>
            <person name="Kono N."/>
            <person name="Nakamura H."/>
            <person name="Ohtoshi R."/>
            <person name="Tomita M."/>
            <person name="Numata K."/>
            <person name="Arakawa K."/>
        </authorList>
    </citation>
    <scope>NUCLEOTIDE SEQUENCE [LARGE SCALE GENOMIC DNA]</scope>
</reference>
<dbReference type="Proteomes" id="UP000299102">
    <property type="component" value="Unassembled WGS sequence"/>
</dbReference>
<organism evidence="2 3">
    <name type="scientific">Eumeta variegata</name>
    <name type="common">Bagworm moth</name>
    <name type="synonym">Eumeta japonica</name>
    <dbReference type="NCBI Taxonomy" id="151549"/>
    <lineage>
        <taxon>Eukaryota</taxon>
        <taxon>Metazoa</taxon>
        <taxon>Ecdysozoa</taxon>
        <taxon>Arthropoda</taxon>
        <taxon>Hexapoda</taxon>
        <taxon>Insecta</taxon>
        <taxon>Pterygota</taxon>
        <taxon>Neoptera</taxon>
        <taxon>Endopterygota</taxon>
        <taxon>Lepidoptera</taxon>
        <taxon>Glossata</taxon>
        <taxon>Ditrysia</taxon>
        <taxon>Tineoidea</taxon>
        <taxon>Psychidae</taxon>
        <taxon>Oiketicinae</taxon>
        <taxon>Eumeta</taxon>
    </lineage>
</organism>
<accession>A0A4C1WZC7</accession>
<comment type="caution">
    <text evidence="2">The sequence shown here is derived from an EMBL/GenBank/DDBJ whole genome shotgun (WGS) entry which is preliminary data.</text>
</comment>
<evidence type="ECO:0000256" key="1">
    <source>
        <dbReference type="SAM" id="MobiDB-lite"/>
    </source>
</evidence>
<name>A0A4C1WZC7_EUMVA</name>
<gene>
    <name evidence="2" type="ORF">EVAR_34230_1</name>
</gene>